<evidence type="ECO:0000256" key="1">
    <source>
        <dbReference type="SAM" id="MobiDB-lite"/>
    </source>
</evidence>
<feature type="compositionally biased region" description="Low complexity" evidence="1">
    <location>
        <begin position="334"/>
        <end position="346"/>
    </location>
</feature>
<dbReference type="Pfam" id="PF14303">
    <property type="entry name" value="NAM-associated"/>
    <property type="match status" value="1"/>
</dbReference>
<feature type="compositionally biased region" description="Low complexity" evidence="1">
    <location>
        <begin position="14"/>
        <end position="30"/>
    </location>
</feature>
<feature type="compositionally biased region" description="Acidic residues" evidence="1">
    <location>
        <begin position="101"/>
        <end position="111"/>
    </location>
</feature>
<reference evidence="3" key="1">
    <citation type="submission" date="2023-03" db="EMBL/GenBank/DDBJ databases">
        <title>Chromosome-scale reference genome and RAD-based genetic map of yellow starthistle (Centaurea solstitialis) reveal putative structural variation and QTLs associated with invader traits.</title>
        <authorList>
            <person name="Reatini B."/>
            <person name="Cang F.A."/>
            <person name="Jiang Q."/>
            <person name="Mckibben M.T.W."/>
            <person name="Barker M.S."/>
            <person name="Rieseberg L.H."/>
            <person name="Dlugosch K.M."/>
        </authorList>
    </citation>
    <scope>NUCLEOTIDE SEQUENCE</scope>
    <source>
        <strain evidence="3">CAN-66</strain>
        <tissue evidence="3">Leaf</tissue>
    </source>
</reference>
<feature type="region of interest" description="Disordered" evidence="1">
    <location>
        <begin position="278"/>
        <end position="346"/>
    </location>
</feature>
<evidence type="ECO:0000259" key="2">
    <source>
        <dbReference type="Pfam" id="PF14303"/>
    </source>
</evidence>
<dbReference type="InterPro" id="IPR029466">
    <property type="entry name" value="NAM-associated_C"/>
</dbReference>
<feature type="domain" description="No apical meristem-associated C-terminal" evidence="2">
    <location>
        <begin position="256"/>
        <end position="366"/>
    </location>
</feature>
<comment type="caution">
    <text evidence="3">The sequence shown here is derived from an EMBL/GenBank/DDBJ whole genome shotgun (WGS) entry which is preliminary data.</text>
</comment>
<name>A0AA38T719_9ASTR</name>
<dbReference type="EMBL" id="JARYMX010000005">
    <property type="protein sequence ID" value="KAJ9548581.1"/>
    <property type="molecule type" value="Genomic_DNA"/>
</dbReference>
<evidence type="ECO:0000313" key="4">
    <source>
        <dbReference type="Proteomes" id="UP001172457"/>
    </source>
</evidence>
<sequence length="450" mass="50571">MDPYGTPSGSRRTNPNQPNQPYHQPNQPYHLPNLAYHPPNIPSDYFMYAHLLAQHPPPPPPSQHSGFHQPTSFHQPTGSHQATGSHQNPTTGRWALRDEQYPSDDDDDELVPETQPLSSPSPPPPPQKNKRGRKGKSAATEAEADTSGTHIGKAKCRPWTLNEEIELAKAWVEVSEDPAIVDNYWTSIKASFDKRMNYDPKMRSDDAIPTKVRMLIASVSKFACVYNNMSNSRGSGEDDIMLLNRAKDRYHRENGKSFPYEHAWRVVKGSPKFDPVLMMDPRNICAPKNKRSRTTETPTDSPNESDARTNFVNLDADSTSNPERTRPMGRNAARRAASSSTATASSEAVSMVATELGSLATTNSRLIDAISQRQQSIDYKIYMKPHRGLEGLELEATLEKKERKGMRGMIVDERYGVGRVVVKLMWQLMWQQDQDQETNESVLQSTDPIH</sequence>
<dbReference type="AlphaFoldDB" id="A0AA38T719"/>
<evidence type="ECO:0000313" key="3">
    <source>
        <dbReference type="EMBL" id="KAJ9548581.1"/>
    </source>
</evidence>
<dbReference type="PANTHER" id="PTHR45023">
    <property type="match status" value="1"/>
</dbReference>
<keyword evidence="4" id="KW-1185">Reference proteome</keyword>
<feature type="compositionally biased region" description="Polar residues" evidence="1">
    <location>
        <begin position="295"/>
        <end position="322"/>
    </location>
</feature>
<accession>A0AA38T719</accession>
<gene>
    <name evidence="3" type="ORF">OSB04_021124</name>
</gene>
<feature type="compositionally biased region" description="Polar residues" evidence="1">
    <location>
        <begin position="63"/>
        <end position="91"/>
    </location>
</feature>
<protein>
    <recommendedName>
        <fullName evidence="2">No apical meristem-associated C-terminal domain-containing protein</fullName>
    </recommendedName>
</protein>
<proteinExistence type="predicted"/>
<dbReference type="Proteomes" id="UP001172457">
    <property type="component" value="Chromosome 5"/>
</dbReference>
<dbReference type="PANTHER" id="PTHR45023:SF14">
    <property type="entry name" value="GLUTATHIONE TRANSFERASE"/>
    <property type="match status" value="1"/>
</dbReference>
<organism evidence="3 4">
    <name type="scientific">Centaurea solstitialis</name>
    <name type="common">yellow star-thistle</name>
    <dbReference type="NCBI Taxonomy" id="347529"/>
    <lineage>
        <taxon>Eukaryota</taxon>
        <taxon>Viridiplantae</taxon>
        <taxon>Streptophyta</taxon>
        <taxon>Embryophyta</taxon>
        <taxon>Tracheophyta</taxon>
        <taxon>Spermatophyta</taxon>
        <taxon>Magnoliopsida</taxon>
        <taxon>eudicotyledons</taxon>
        <taxon>Gunneridae</taxon>
        <taxon>Pentapetalae</taxon>
        <taxon>asterids</taxon>
        <taxon>campanulids</taxon>
        <taxon>Asterales</taxon>
        <taxon>Asteraceae</taxon>
        <taxon>Carduoideae</taxon>
        <taxon>Cardueae</taxon>
        <taxon>Centaureinae</taxon>
        <taxon>Centaurea</taxon>
    </lineage>
</organism>
<feature type="region of interest" description="Disordered" evidence="1">
    <location>
        <begin position="1"/>
        <end position="152"/>
    </location>
</feature>